<evidence type="ECO:0000256" key="1">
    <source>
        <dbReference type="SAM" id="MobiDB-lite"/>
    </source>
</evidence>
<name>A0A8T0D5N4_9TREM</name>
<reference evidence="2 3" key="1">
    <citation type="submission" date="2019-07" db="EMBL/GenBank/DDBJ databases">
        <title>Annotation for the trematode Paragonimus westermani.</title>
        <authorList>
            <person name="Choi Y.-J."/>
        </authorList>
    </citation>
    <scope>NUCLEOTIDE SEQUENCE [LARGE SCALE GENOMIC DNA]</scope>
    <source>
        <strain evidence="2">180907_Pwestermani</strain>
    </source>
</reference>
<accession>A0A8T0D5N4</accession>
<proteinExistence type="predicted"/>
<evidence type="ECO:0000313" key="3">
    <source>
        <dbReference type="Proteomes" id="UP000699462"/>
    </source>
</evidence>
<feature type="compositionally biased region" description="Low complexity" evidence="1">
    <location>
        <begin position="39"/>
        <end position="53"/>
    </location>
</feature>
<gene>
    <name evidence="2" type="ORF">P879_11526</name>
</gene>
<dbReference type="Proteomes" id="UP000699462">
    <property type="component" value="Unassembled WGS sequence"/>
</dbReference>
<keyword evidence="3" id="KW-1185">Reference proteome</keyword>
<comment type="caution">
    <text evidence="2">The sequence shown here is derived from an EMBL/GenBank/DDBJ whole genome shotgun (WGS) entry which is preliminary data.</text>
</comment>
<dbReference type="AlphaFoldDB" id="A0A8T0D5N4"/>
<feature type="compositionally biased region" description="Low complexity" evidence="1">
    <location>
        <begin position="1"/>
        <end position="12"/>
    </location>
</feature>
<feature type="compositionally biased region" description="Basic and acidic residues" evidence="1">
    <location>
        <begin position="13"/>
        <end position="23"/>
    </location>
</feature>
<evidence type="ECO:0000313" key="2">
    <source>
        <dbReference type="EMBL" id="KAF8563159.1"/>
    </source>
</evidence>
<protein>
    <submittedName>
        <fullName evidence="2">Uncharacterized protein</fullName>
    </submittedName>
</protein>
<organism evidence="2 3">
    <name type="scientific">Paragonimus westermani</name>
    <dbReference type="NCBI Taxonomy" id="34504"/>
    <lineage>
        <taxon>Eukaryota</taxon>
        <taxon>Metazoa</taxon>
        <taxon>Spiralia</taxon>
        <taxon>Lophotrochozoa</taxon>
        <taxon>Platyhelminthes</taxon>
        <taxon>Trematoda</taxon>
        <taxon>Digenea</taxon>
        <taxon>Plagiorchiida</taxon>
        <taxon>Troglotremata</taxon>
        <taxon>Troglotrematidae</taxon>
        <taxon>Paragonimus</taxon>
    </lineage>
</organism>
<dbReference type="EMBL" id="JTDF01013991">
    <property type="protein sequence ID" value="KAF8563159.1"/>
    <property type="molecule type" value="Genomic_DNA"/>
</dbReference>
<feature type="region of interest" description="Disordered" evidence="1">
    <location>
        <begin position="1"/>
        <end position="53"/>
    </location>
</feature>
<sequence length="78" mass="8599">PTQTPNRTPNRTHQIEHEHEQHYSDCTGCVHVEPEKQPTDNTNPSENTTTPSSAYSCYIKTGLIVSASSMATAWALTV</sequence>
<feature type="non-terminal residue" evidence="2">
    <location>
        <position position="1"/>
    </location>
</feature>